<feature type="domain" description="Peptidase C-terminal archaeal/bacterial" evidence="8">
    <location>
        <begin position="261"/>
        <end position="326"/>
    </location>
</feature>
<evidence type="ECO:0000256" key="1">
    <source>
        <dbReference type="ARBA" id="ARBA00011073"/>
    </source>
</evidence>
<dbReference type="EMBL" id="JANQDH010000079">
    <property type="protein sequence ID" value="MDH6061177.1"/>
    <property type="molecule type" value="Genomic_DNA"/>
</dbReference>
<reference evidence="9 10" key="1">
    <citation type="journal article" date="2023" name="J. Phycol.">
        <title>Chrysosporum ovalisporum is synonymous with the true-branching cyanobacterium Umezakia natans (Nostocales/Aphanizomenonaceae).</title>
        <authorList>
            <person name="McGregor G.B."/>
            <person name="Sendall B.C."/>
            <person name="Niiyama Y."/>
            <person name="Tuji A."/>
            <person name="Willis A."/>
        </authorList>
    </citation>
    <scope>NUCLEOTIDE SEQUENCE [LARGE SCALE GENOMIC DNA]</scope>
    <source>
        <strain evidence="9 10">ANA360D</strain>
    </source>
</reference>
<dbReference type="RefSeq" id="WP_280655163.1">
    <property type="nucleotide sequence ID" value="NZ_JANQDH010000079.1"/>
</dbReference>
<feature type="active site" description="Charge relay system" evidence="5">
    <location>
        <position position="631"/>
    </location>
</feature>
<dbReference type="Gene3D" id="3.40.50.200">
    <property type="entry name" value="Peptidase S8/S53 domain"/>
    <property type="match status" value="1"/>
</dbReference>
<evidence type="ECO:0000256" key="4">
    <source>
        <dbReference type="ARBA" id="ARBA00022825"/>
    </source>
</evidence>
<organism evidence="9 10">
    <name type="scientific">Chrysosporum bergii ANA360D</name>
    <dbReference type="NCBI Taxonomy" id="617107"/>
    <lineage>
        <taxon>Bacteria</taxon>
        <taxon>Bacillati</taxon>
        <taxon>Cyanobacteriota</taxon>
        <taxon>Cyanophyceae</taxon>
        <taxon>Nostocales</taxon>
        <taxon>Nodulariaceae</taxon>
        <taxon>Chrysosporum</taxon>
    </lineage>
</organism>
<dbReference type="PROSITE" id="PS00137">
    <property type="entry name" value="SUBTILASE_HIS"/>
    <property type="match status" value="1"/>
</dbReference>
<evidence type="ECO:0000256" key="6">
    <source>
        <dbReference type="RuleBase" id="RU003355"/>
    </source>
</evidence>
<comment type="caution">
    <text evidence="9">The sequence shown here is derived from an EMBL/GenBank/DDBJ whole genome shotgun (WGS) entry which is preliminary data.</text>
</comment>
<keyword evidence="2 5" id="KW-0645">Protease</keyword>
<dbReference type="InterPro" id="IPR000209">
    <property type="entry name" value="Peptidase_S8/S53_dom"/>
</dbReference>
<dbReference type="PANTHER" id="PTHR43399">
    <property type="entry name" value="SUBTILISIN-RELATED"/>
    <property type="match status" value="1"/>
</dbReference>
<keyword evidence="10" id="KW-1185">Reference proteome</keyword>
<gene>
    <name evidence="9" type="ORF">NWP17_12130</name>
</gene>
<evidence type="ECO:0000259" key="7">
    <source>
        <dbReference type="Pfam" id="PF00082"/>
    </source>
</evidence>
<dbReference type="InterPro" id="IPR034204">
    <property type="entry name" value="PfSUB1-like_cat_dom"/>
</dbReference>
<feature type="domain" description="Peptidase S8/S53" evidence="7">
    <location>
        <begin position="400"/>
        <end position="671"/>
    </location>
</feature>
<dbReference type="SUPFAM" id="SSF89260">
    <property type="entry name" value="Collagen-binding domain"/>
    <property type="match status" value="3"/>
</dbReference>
<dbReference type="GO" id="GO:0006508">
    <property type="term" value="P:proteolysis"/>
    <property type="evidence" value="ECO:0007669"/>
    <property type="project" value="UniProtKB-KW"/>
</dbReference>
<dbReference type="GO" id="GO:0004252">
    <property type="term" value="F:serine-type endopeptidase activity"/>
    <property type="evidence" value="ECO:0007669"/>
    <property type="project" value="UniProtKB-UniRule"/>
</dbReference>
<feature type="domain" description="Peptidase C-terminal archaeal/bacterial" evidence="8">
    <location>
        <begin position="144"/>
        <end position="209"/>
    </location>
</feature>
<dbReference type="Gene3D" id="2.60.120.380">
    <property type="match status" value="3"/>
</dbReference>
<dbReference type="InterPro" id="IPR015500">
    <property type="entry name" value="Peptidase_S8_subtilisin-rel"/>
</dbReference>
<dbReference type="InterPro" id="IPR023828">
    <property type="entry name" value="Peptidase_S8_Ser-AS"/>
</dbReference>
<evidence type="ECO:0000256" key="3">
    <source>
        <dbReference type="ARBA" id="ARBA00022801"/>
    </source>
</evidence>
<dbReference type="InterPro" id="IPR022398">
    <property type="entry name" value="Peptidase_S8_His-AS"/>
</dbReference>
<dbReference type="PROSITE" id="PS00138">
    <property type="entry name" value="SUBTILASE_SER"/>
    <property type="match status" value="1"/>
</dbReference>
<dbReference type="CDD" id="cd07473">
    <property type="entry name" value="Peptidases_S8_Subtilisin_like"/>
    <property type="match status" value="1"/>
</dbReference>
<evidence type="ECO:0000313" key="10">
    <source>
        <dbReference type="Proteomes" id="UP001159387"/>
    </source>
</evidence>
<dbReference type="InterPro" id="IPR036852">
    <property type="entry name" value="Peptidase_S8/S53_dom_sf"/>
</dbReference>
<dbReference type="Pfam" id="PF04151">
    <property type="entry name" value="PPC"/>
    <property type="match status" value="3"/>
</dbReference>
<dbReference type="Pfam" id="PF00082">
    <property type="entry name" value="Peptidase_S8"/>
    <property type="match status" value="1"/>
</dbReference>
<comment type="similarity">
    <text evidence="1 5 6">Belongs to the peptidase S8 family.</text>
</comment>
<dbReference type="PROSITE" id="PS00136">
    <property type="entry name" value="SUBTILASE_ASP"/>
    <property type="match status" value="1"/>
</dbReference>
<dbReference type="PROSITE" id="PS51892">
    <property type="entry name" value="SUBTILASE"/>
    <property type="match status" value="1"/>
</dbReference>
<dbReference type="InterPro" id="IPR023827">
    <property type="entry name" value="Peptidase_S8_Asp-AS"/>
</dbReference>
<dbReference type="SUPFAM" id="SSF52743">
    <property type="entry name" value="Subtilisin-like"/>
    <property type="match status" value="1"/>
</dbReference>
<name>A0AA43GSZ6_9CYAN</name>
<feature type="domain" description="Peptidase C-terminal archaeal/bacterial" evidence="8">
    <location>
        <begin position="31"/>
        <end position="96"/>
    </location>
</feature>
<sequence length="695" mass="73514">MTIDDYANNTTTTGRLNVGGSITGNLETRGDRDWFRVELQAGTEYQFNLNGNTLSDTYLRLLDSNGNLVTYNDDANGSRNSQIVFTANTSGTFYLSAGSFYDWYRGTYTLSSTVLSDDYANNTTTTGRLNVDGSITGNLETRGDRDWFRVELQAGTEYQFNLNGNTLSDTYLRLLDSNGNLVTENDDANGSYNSQIVFRANTSGTYYLSAGSFSDWYRGTYTLSSTVLSVAPQDDYANNTTTRGRVNVDGSITGNLETEGDRDWFAIDLQQGSVYHFNLNGNTLSDTYLRLLDSNGNVIAYNDDANSSRDSQIIFRSNTSGTYYLSAGSYNDSFTGTYTLSSSLRSTDYSEITGYGETRVDLALAQLLGVNVPRVSDLGGNSWGLDRIGAPEAWAMGYRGQGTVVAVLDTGVDWTHSDLNDNIWINTDEIAGNGIDDDRNGYIDDVRGWDFANRDNNPNDVQGHGTHVAGTIAAEANNIGISGVAPDAKIMAVKVLGDDGSGYITDIAAGIRYAVDNGAHVINMSLGGGGVNPTINSAIQYATSRGSLVVMAAGNSGGDSPENPGAYAAENGLVVGAINSNGDIAGFSNRAGGEQDFNGDGLRVPNYVTAAGVSVYSTVPGGGFARYSGTSMATPHVAGAAAILMGAAPNLSPAQVADLITGTAVQGGSGALSSTPQPTSPQTAGLESGTFYAWV</sequence>
<evidence type="ECO:0000256" key="2">
    <source>
        <dbReference type="ARBA" id="ARBA00022670"/>
    </source>
</evidence>
<dbReference type="AlphaFoldDB" id="A0AA43GSZ6"/>
<evidence type="ECO:0000256" key="5">
    <source>
        <dbReference type="PROSITE-ProRule" id="PRU01240"/>
    </source>
</evidence>
<proteinExistence type="inferred from homology"/>
<keyword evidence="3 5" id="KW-0378">Hydrolase</keyword>
<keyword evidence="4 5" id="KW-0720">Serine protease</keyword>
<feature type="active site" description="Charge relay system" evidence="5">
    <location>
        <position position="464"/>
    </location>
</feature>
<evidence type="ECO:0000313" key="9">
    <source>
        <dbReference type="EMBL" id="MDH6061177.1"/>
    </source>
</evidence>
<dbReference type="InterPro" id="IPR051048">
    <property type="entry name" value="Peptidase_S8/S53_subtilisin"/>
</dbReference>
<evidence type="ECO:0000259" key="8">
    <source>
        <dbReference type="Pfam" id="PF04151"/>
    </source>
</evidence>
<dbReference type="PANTHER" id="PTHR43399:SF4">
    <property type="entry name" value="CELL WALL-ASSOCIATED PROTEASE"/>
    <property type="match status" value="1"/>
</dbReference>
<dbReference type="InterPro" id="IPR007280">
    <property type="entry name" value="Peptidase_C_arc/bac"/>
</dbReference>
<feature type="active site" description="Charge relay system" evidence="5">
    <location>
        <position position="409"/>
    </location>
</feature>
<protein>
    <submittedName>
        <fullName evidence="9">S8 family serine peptidase</fullName>
    </submittedName>
</protein>
<dbReference type="PRINTS" id="PR00723">
    <property type="entry name" value="SUBTILISIN"/>
</dbReference>
<accession>A0AA43GSZ6</accession>
<dbReference type="Proteomes" id="UP001159387">
    <property type="component" value="Unassembled WGS sequence"/>
</dbReference>